<dbReference type="Proteomes" id="UP000234331">
    <property type="component" value="Unassembled WGS sequence"/>
</dbReference>
<feature type="region of interest" description="Disordered" evidence="1">
    <location>
        <begin position="155"/>
        <end position="194"/>
    </location>
</feature>
<name>A0A2I2KUN7_9ACTN</name>
<gene>
    <name evidence="2" type="ORF">FRACA_3230002</name>
</gene>
<feature type="region of interest" description="Disordered" evidence="1">
    <location>
        <begin position="50"/>
        <end position="70"/>
    </location>
</feature>
<proteinExistence type="predicted"/>
<evidence type="ECO:0000313" key="3">
    <source>
        <dbReference type="Proteomes" id="UP000234331"/>
    </source>
</evidence>
<dbReference type="EMBL" id="FZMO01000250">
    <property type="protein sequence ID" value="SNQ49372.1"/>
    <property type="molecule type" value="Genomic_DNA"/>
</dbReference>
<protein>
    <submittedName>
        <fullName evidence="2">Uncharacterized protein</fullName>
    </submittedName>
</protein>
<sequence>MTMTWADAAEPPPVRQLPELSDAGSTVCVPTGVAGEVKRVNPQTGVVGAAAWAPPEPAEPGDADAATGAPDAAPAAVVGFAAPPSSLPPEQAASPSSAAAQLSAPAIRAIRVNVLTMRDSPSATATISVPPTMAHGSANGAGRTLRIDVIPLTTTPCPQSLPRQSCSGRHSPKIFPTDPPTGGADHHGRSRVGA</sequence>
<feature type="region of interest" description="Disordered" evidence="1">
    <location>
        <begin position="1"/>
        <end position="27"/>
    </location>
</feature>
<keyword evidence="3" id="KW-1185">Reference proteome</keyword>
<reference evidence="2 3" key="1">
    <citation type="submission" date="2017-06" db="EMBL/GenBank/DDBJ databases">
        <authorList>
            <person name="Kim H.J."/>
            <person name="Triplett B.A."/>
        </authorList>
    </citation>
    <scope>NUCLEOTIDE SEQUENCE [LARGE SCALE GENOMIC DNA]</scope>
    <source>
        <strain evidence="2">FRACA_ARgP5</strain>
    </source>
</reference>
<accession>A0A2I2KUN7</accession>
<evidence type="ECO:0000313" key="2">
    <source>
        <dbReference type="EMBL" id="SNQ49372.1"/>
    </source>
</evidence>
<organism evidence="2 3">
    <name type="scientific">Frankia canadensis</name>
    <dbReference type="NCBI Taxonomy" id="1836972"/>
    <lineage>
        <taxon>Bacteria</taxon>
        <taxon>Bacillati</taxon>
        <taxon>Actinomycetota</taxon>
        <taxon>Actinomycetes</taxon>
        <taxon>Frankiales</taxon>
        <taxon>Frankiaceae</taxon>
        <taxon>Frankia</taxon>
    </lineage>
</organism>
<dbReference type="AlphaFoldDB" id="A0A2I2KUN7"/>
<feature type="compositionally biased region" description="Polar residues" evidence="1">
    <location>
        <begin position="155"/>
        <end position="168"/>
    </location>
</feature>
<evidence type="ECO:0000256" key="1">
    <source>
        <dbReference type="SAM" id="MobiDB-lite"/>
    </source>
</evidence>